<evidence type="ECO:0000313" key="10">
    <source>
        <dbReference type="Proteomes" id="UP000698924"/>
    </source>
</evidence>
<protein>
    <submittedName>
        <fullName evidence="9">FimB/Mfa2 family fimbrial subunit</fullName>
    </submittedName>
</protein>
<organism evidence="9 10">
    <name type="scientific">Caecibacteroides pullorum</name>
    <dbReference type="NCBI Taxonomy" id="2725562"/>
    <lineage>
        <taxon>Bacteria</taxon>
        <taxon>Pseudomonadati</taxon>
        <taxon>Bacteroidota</taxon>
        <taxon>Bacteroidia</taxon>
        <taxon>Bacteroidales</taxon>
        <taxon>Bacteroidaceae</taxon>
        <taxon>Caecibacteroides</taxon>
    </lineage>
</organism>
<comment type="similarity">
    <text evidence="2">Belongs to the bacteroidetes fimbrillin superfamily. FimB/Mfa2 family.</text>
</comment>
<evidence type="ECO:0000256" key="8">
    <source>
        <dbReference type="SAM" id="SignalP"/>
    </source>
</evidence>
<proteinExistence type="inferred from homology"/>
<evidence type="ECO:0000256" key="4">
    <source>
        <dbReference type="ARBA" id="ARBA00023136"/>
    </source>
</evidence>
<evidence type="ECO:0000256" key="1">
    <source>
        <dbReference type="ARBA" id="ARBA00004442"/>
    </source>
</evidence>
<dbReference type="AlphaFoldDB" id="A0AA40ZR30"/>
<keyword evidence="6" id="KW-0998">Cell outer membrane</keyword>
<evidence type="ECO:0000256" key="2">
    <source>
        <dbReference type="ARBA" id="ARBA00007248"/>
    </source>
</evidence>
<evidence type="ECO:0000256" key="5">
    <source>
        <dbReference type="ARBA" id="ARBA00023139"/>
    </source>
</evidence>
<dbReference type="RefSeq" id="WP_204970730.1">
    <property type="nucleotide sequence ID" value="NZ_JAAZTS010000001.1"/>
</dbReference>
<evidence type="ECO:0000256" key="7">
    <source>
        <dbReference type="ARBA" id="ARBA00023288"/>
    </source>
</evidence>
<reference evidence="9 10" key="1">
    <citation type="journal article" date="2021" name="Sci. Rep.">
        <title>The distribution of antibiotic resistance genes in chicken gut microbiota commensals.</title>
        <authorList>
            <person name="Juricova H."/>
            <person name="Matiasovicova J."/>
            <person name="Kubasova T."/>
            <person name="Cejkova D."/>
            <person name="Rychlik I."/>
        </authorList>
    </citation>
    <scope>NUCLEOTIDE SEQUENCE [LARGE SCALE GENOMIC DNA]</scope>
    <source>
        <strain evidence="9 10">An421</strain>
    </source>
</reference>
<evidence type="ECO:0000256" key="3">
    <source>
        <dbReference type="ARBA" id="ARBA00022729"/>
    </source>
</evidence>
<accession>A0AA40ZR30</accession>
<keyword evidence="10" id="KW-1185">Reference proteome</keyword>
<evidence type="ECO:0000313" key="9">
    <source>
        <dbReference type="EMBL" id="MBM6856107.1"/>
    </source>
</evidence>
<dbReference type="PROSITE" id="PS51257">
    <property type="entry name" value="PROKAR_LIPOPROTEIN"/>
    <property type="match status" value="1"/>
</dbReference>
<dbReference type="GO" id="GO:0009279">
    <property type="term" value="C:cell outer membrane"/>
    <property type="evidence" value="ECO:0007669"/>
    <property type="project" value="UniProtKB-SubCell"/>
</dbReference>
<evidence type="ECO:0000256" key="6">
    <source>
        <dbReference type="ARBA" id="ARBA00023237"/>
    </source>
</evidence>
<keyword evidence="4" id="KW-0472">Membrane</keyword>
<comment type="subcellular location">
    <subcellularLocation>
        <location evidence="1">Cell outer membrane</location>
    </subcellularLocation>
</comment>
<keyword evidence="3 8" id="KW-0732">Signal</keyword>
<feature type="signal peptide" evidence="8">
    <location>
        <begin position="1"/>
        <end position="24"/>
    </location>
</feature>
<keyword evidence="5" id="KW-0564">Palmitate</keyword>
<keyword evidence="7" id="KW-0449">Lipoprotein</keyword>
<dbReference type="InterPro" id="IPR014941">
    <property type="entry name" value="FimB/Mfa2/Mfa3"/>
</dbReference>
<name>A0AA40ZR30_9BACT</name>
<comment type="caution">
    <text evidence="9">The sequence shown here is derived from an EMBL/GenBank/DDBJ whole genome shotgun (WGS) entry which is preliminary data.</text>
</comment>
<sequence length="449" mass="47781">MKNTIFLLLTLLSLLAACQNSIQAELDEENENFSEATLRVQTRAGGTSSLTYPVYIYAFSDNGAYAASTEMRSEEDSAMELCLAAGNYTIVALCGVDGYSFSDRPDMEDVVTFSGQQMAEEALMCGMAKVRVDGDASTSITLTAAVSRLEIELHAIPDDTKAVHVTVGPVYASLAMDGTYGGSTSLTTACSDAGRGVWTSPVLYVFPSADRARVSLSIALTDSKGTVSTYGYTLSEPLVANTPYELEGTFSAGFNLSGEITAEDWKDVRNIRFDFGSTTGGGNEGSGEGDTEISGTDVPAAGTLWEGHLVALSTPDDNGGATLLLLSTKEWTDVPSALNTENPSEAAGLVNAYTEGSLSGWRFPTADEAKAMRNTIGGTHLSQTNKLLSDKGLDILETGYEPGTKDTPVRYLCEDGEKTYVWGDGTISKAGSSRTYRLRAVKEVTFRKQ</sequence>
<dbReference type="Proteomes" id="UP000698924">
    <property type="component" value="Unassembled WGS sequence"/>
</dbReference>
<dbReference type="EMBL" id="JACJMO010000001">
    <property type="protein sequence ID" value="MBM6856107.1"/>
    <property type="molecule type" value="Genomic_DNA"/>
</dbReference>
<dbReference type="Pfam" id="PF08842">
    <property type="entry name" value="Mfa2"/>
    <property type="match status" value="1"/>
</dbReference>
<gene>
    <name evidence="9" type="ORF">H6D15_00550</name>
</gene>
<feature type="chain" id="PRO_5041226679" evidence="8">
    <location>
        <begin position="25"/>
        <end position="449"/>
    </location>
</feature>